<reference evidence="3 4" key="1">
    <citation type="submission" date="2019-06" db="EMBL/GenBank/DDBJ databases">
        <title>Sorghum-associated microbial communities from plants grown in Nebraska, USA.</title>
        <authorList>
            <person name="Schachtman D."/>
        </authorList>
    </citation>
    <scope>NUCLEOTIDE SEQUENCE [LARGE SCALE GENOMIC DNA]</scope>
    <source>
        <strain evidence="3 4">1225</strain>
    </source>
</reference>
<keyword evidence="1" id="KW-0597">Phosphoprotein</keyword>
<feature type="domain" description="Response regulatory" evidence="2">
    <location>
        <begin position="3"/>
        <end position="112"/>
    </location>
</feature>
<dbReference type="AlphaFoldDB" id="A0A561PVV9"/>
<dbReference type="EMBL" id="VIWP01000023">
    <property type="protein sequence ID" value="TWF42242.1"/>
    <property type="molecule type" value="Genomic_DNA"/>
</dbReference>
<feature type="modified residue" description="4-aspartylphosphate" evidence="1">
    <location>
        <position position="51"/>
    </location>
</feature>
<dbReference type="Proteomes" id="UP000320653">
    <property type="component" value="Unassembled WGS sequence"/>
</dbReference>
<proteinExistence type="predicted"/>
<dbReference type="NCBIfam" id="NF009972">
    <property type="entry name" value="PRK13435.1-3"/>
    <property type="match status" value="1"/>
</dbReference>
<name>A0A561PVV9_9HYPH</name>
<accession>A0A561PVV9</accession>
<evidence type="ECO:0000313" key="4">
    <source>
        <dbReference type="Proteomes" id="UP000320653"/>
    </source>
</evidence>
<organism evidence="3 4">
    <name type="scientific">Neorhizobium alkalisoli</name>
    <dbReference type="NCBI Taxonomy" id="528178"/>
    <lineage>
        <taxon>Bacteria</taxon>
        <taxon>Pseudomonadati</taxon>
        <taxon>Pseudomonadota</taxon>
        <taxon>Alphaproteobacteria</taxon>
        <taxon>Hyphomicrobiales</taxon>
        <taxon>Rhizobiaceae</taxon>
        <taxon>Rhizobium/Agrobacterium group</taxon>
        <taxon>Neorhizobium</taxon>
    </lineage>
</organism>
<keyword evidence="4" id="KW-1185">Reference proteome</keyword>
<comment type="caution">
    <text evidence="3">The sequence shown here is derived from an EMBL/GenBank/DDBJ whole genome shotgun (WGS) entry which is preliminary data.</text>
</comment>
<dbReference type="InterPro" id="IPR011006">
    <property type="entry name" value="CheY-like_superfamily"/>
</dbReference>
<sequence>MCRILIVEDQPLIALCLEEAVIELGYKPAGMAPNKSKALSLGANADVALVDVNLLDGPTGPEIGKSLAENDVSVVFMTANPEQLGSGIPGTLGVISKPLLDIEMVQAIQYAVDRHENRIAACPKRMIEFA</sequence>
<dbReference type="GO" id="GO:0000160">
    <property type="term" value="P:phosphorelay signal transduction system"/>
    <property type="evidence" value="ECO:0007669"/>
    <property type="project" value="InterPro"/>
</dbReference>
<dbReference type="Pfam" id="PF00072">
    <property type="entry name" value="Response_reg"/>
    <property type="match status" value="1"/>
</dbReference>
<evidence type="ECO:0000256" key="1">
    <source>
        <dbReference type="PROSITE-ProRule" id="PRU00169"/>
    </source>
</evidence>
<dbReference type="Gene3D" id="3.40.50.2300">
    <property type="match status" value="1"/>
</dbReference>
<gene>
    <name evidence="3" type="ORF">FHW37_12320</name>
</gene>
<dbReference type="InterPro" id="IPR001789">
    <property type="entry name" value="Sig_transdc_resp-reg_receiver"/>
</dbReference>
<evidence type="ECO:0000259" key="2">
    <source>
        <dbReference type="PROSITE" id="PS50110"/>
    </source>
</evidence>
<dbReference type="SMART" id="SM00448">
    <property type="entry name" value="REC"/>
    <property type="match status" value="1"/>
</dbReference>
<protein>
    <submittedName>
        <fullName evidence="3">Response regulator receiver domain-containing protein</fullName>
    </submittedName>
</protein>
<dbReference type="PROSITE" id="PS50110">
    <property type="entry name" value="RESPONSE_REGULATORY"/>
    <property type="match status" value="1"/>
</dbReference>
<evidence type="ECO:0000313" key="3">
    <source>
        <dbReference type="EMBL" id="TWF42242.1"/>
    </source>
</evidence>
<dbReference type="SUPFAM" id="SSF52172">
    <property type="entry name" value="CheY-like"/>
    <property type="match status" value="1"/>
</dbReference>